<evidence type="ECO:0000256" key="1">
    <source>
        <dbReference type="ARBA" id="ARBA00023125"/>
    </source>
</evidence>
<dbReference type="RefSeq" id="WP_073153793.1">
    <property type="nucleotide sequence ID" value="NZ_FRAG01000118.1"/>
</dbReference>
<evidence type="ECO:0000259" key="3">
    <source>
        <dbReference type="PROSITE" id="PS50977"/>
    </source>
</evidence>
<name>A0A1M6U0Y7_PARC5</name>
<dbReference type="AlphaFoldDB" id="A0A1M6U0Y7"/>
<dbReference type="Pfam" id="PF00440">
    <property type="entry name" value="TetR_N"/>
    <property type="match status" value="1"/>
</dbReference>
<dbReference type="PANTHER" id="PTHR30055">
    <property type="entry name" value="HTH-TYPE TRANSCRIPTIONAL REGULATOR RUTR"/>
    <property type="match status" value="1"/>
</dbReference>
<dbReference type="PROSITE" id="PS01081">
    <property type="entry name" value="HTH_TETR_1"/>
    <property type="match status" value="1"/>
</dbReference>
<evidence type="ECO:0000313" key="5">
    <source>
        <dbReference type="Proteomes" id="UP000184465"/>
    </source>
</evidence>
<feature type="DNA-binding region" description="H-T-H motif" evidence="2">
    <location>
        <begin position="30"/>
        <end position="49"/>
    </location>
</feature>
<dbReference type="Proteomes" id="UP000184465">
    <property type="component" value="Unassembled WGS sequence"/>
</dbReference>
<evidence type="ECO:0000256" key="2">
    <source>
        <dbReference type="PROSITE-ProRule" id="PRU00335"/>
    </source>
</evidence>
<dbReference type="PROSITE" id="PS50977">
    <property type="entry name" value="HTH_TETR_2"/>
    <property type="match status" value="1"/>
</dbReference>
<dbReference type="InterPro" id="IPR036271">
    <property type="entry name" value="Tet_transcr_reg_TetR-rel_C_sf"/>
</dbReference>
<dbReference type="InterPro" id="IPR009057">
    <property type="entry name" value="Homeodomain-like_sf"/>
</dbReference>
<dbReference type="STRING" id="1121301.SAMN02745912_03843"/>
<dbReference type="SUPFAM" id="SSF48498">
    <property type="entry name" value="Tetracyclin repressor-like, C-terminal domain"/>
    <property type="match status" value="1"/>
</dbReference>
<dbReference type="EMBL" id="FRAG01000118">
    <property type="protein sequence ID" value="SHK62738.1"/>
    <property type="molecule type" value="Genomic_DNA"/>
</dbReference>
<dbReference type="SUPFAM" id="SSF46689">
    <property type="entry name" value="Homeodomain-like"/>
    <property type="match status" value="1"/>
</dbReference>
<dbReference type="PANTHER" id="PTHR30055:SF222">
    <property type="entry name" value="REGULATORY PROTEIN"/>
    <property type="match status" value="1"/>
</dbReference>
<protein>
    <submittedName>
        <fullName evidence="4">Transcriptional regulator, TetR family</fullName>
    </submittedName>
</protein>
<feature type="domain" description="HTH tetR-type" evidence="3">
    <location>
        <begin position="7"/>
        <end position="67"/>
    </location>
</feature>
<dbReference type="InterPro" id="IPR001647">
    <property type="entry name" value="HTH_TetR"/>
</dbReference>
<keyword evidence="1 2" id="KW-0238">DNA-binding</keyword>
<keyword evidence="5" id="KW-1185">Reference proteome</keyword>
<gene>
    <name evidence="4" type="ORF">SAMN02745912_03843</name>
</gene>
<dbReference type="InterPro" id="IPR050109">
    <property type="entry name" value="HTH-type_TetR-like_transc_reg"/>
</dbReference>
<dbReference type="Gene3D" id="1.10.357.10">
    <property type="entry name" value="Tetracycline Repressor, domain 2"/>
    <property type="match status" value="1"/>
</dbReference>
<dbReference type="InterPro" id="IPR023772">
    <property type="entry name" value="DNA-bd_HTH_TetR-type_CS"/>
</dbReference>
<organism evidence="4 5">
    <name type="scientific">Paramaledivibacter caminithermalis (strain DSM 15212 / CIP 107654 / DViRD3)</name>
    <name type="common">Clostridium caminithermale</name>
    <dbReference type="NCBI Taxonomy" id="1121301"/>
    <lineage>
        <taxon>Bacteria</taxon>
        <taxon>Bacillati</taxon>
        <taxon>Bacillota</taxon>
        <taxon>Clostridia</taxon>
        <taxon>Peptostreptococcales</taxon>
        <taxon>Caminicellaceae</taxon>
        <taxon>Paramaledivibacter</taxon>
    </lineage>
</organism>
<proteinExistence type="predicted"/>
<evidence type="ECO:0000313" key="4">
    <source>
        <dbReference type="EMBL" id="SHK62738.1"/>
    </source>
</evidence>
<reference evidence="4 5" key="1">
    <citation type="submission" date="2016-11" db="EMBL/GenBank/DDBJ databases">
        <authorList>
            <person name="Jaros S."/>
            <person name="Januszkiewicz K."/>
            <person name="Wedrychowicz H."/>
        </authorList>
    </citation>
    <scope>NUCLEOTIDE SEQUENCE [LARGE SCALE GENOMIC DNA]</scope>
    <source>
        <strain evidence="4 5">DSM 15212</strain>
    </source>
</reference>
<accession>A0A1M6U0Y7</accession>
<dbReference type="GO" id="GO:0006355">
    <property type="term" value="P:regulation of DNA-templated transcription"/>
    <property type="evidence" value="ECO:0007669"/>
    <property type="project" value="UniProtKB-ARBA"/>
</dbReference>
<dbReference type="GO" id="GO:0003677">
    <property type="term" value="F:DNA binding"/>
    <property type="evidence" value="ECO:0007669"/>
    <property type="project" value="UniProtKB-UniRule"/>
</dbReference>
<sequence length="206" mass="23756">MTMKKTSNTEERILDAAIQVFGEKGYSAATTSEIAKRAKVAEGTIFRYFPKKKELLHGIVLKAIDIFGEKVVVKSLEETVEANKDKAFKEVLKAIVLDRVKIFEQHYAYMKVILYELQFHDDVRRLFIDKIAKQAIELVKKVVDIAKKNREIKDIESLIITRSMLGMVLMMLIQRQLMPSETSISNIEDEIDLMIDMLMDGIRNRD</sequence>
<dbReference type="Gene3D" id="1.10.10.60">
    <property type="entry name" value="Homeodomain-like"/>
    <property type="match status" value="1"/>
</dbReference>
<dbReference type="PRINTS" id="PR00455">
    <property type="entry name" value="HTHTETR"/>
</dbReference>